<dbReference type="InterPro" id="IPR035899">
    <property type="entry name" value="DBL_dom_sf"/>
</dbReference>
<evidence type="ECO:0000313" key="4">
    <source>
        <dbReference type="Proteomes" id="UP001201812"/>
    </source>
</evidence>
<gene>
    <name evidence="3" type="ORF">DdX_09644</name>
</gene>
<feature type="region of interest" description="Disordered" evidence="1">
    <location>
        <begin position="920"/>
        <end position="964"/>
    </location>
</feature>
<dbReference type="CDD" id="cd00160">
    <property type="entry name" value="RhoGEF"/>
    <property type="match status" value="1"/>
</dbReference>
<reference evidence="3" key="1">
    <citation type="submission" date="2022-01" db="EMBL/GenBank/DDBJ databases">
        <title>Genome Sequence Resource for Two Populations of Ditylenchus destructor, the Migratory Endoparasitic Phytonematode.</title>
        <authorList>
            <person name="Zhang H."/>
            <person name="Lin R."/>
            <person name="Xie B."/>
        </authorList>
    </citation>
    <scope>NUCLEOTIDE SEQUENCE</scope>
    <source>
        <strain evidence="3">BazhouSP</strain>
    </source>
</reference>
<feature type="compositionally biased region" description="Basic and acidic residues" evidence="1">
    <location>
        <begin position="920"/>
        <end position="946"/>
    </location>
</feature>
<dbReference type="SMART" id="SM00325">
    <property type="entry name" value="RhoGEF"/>
    <property type="match status" value="1"/>
</dbReference>
<proteinExistence type="predicted"/>
<dbReference type="GO" id="GO:0030424">
    <property type="term" value="C:axon"/>
    <property type="evidence" value="ECO:0007669"/>
    <property type="project" value="TreeGrafter"/>
</dbReference>
<dbReference type="InterPro" id="IPR011993">
    <property type="entry name" value="PH-like_dom_sf"/>
</dbReference>
<feature type="region of interest" description="Disordered" evidence="1">
    <location>
        <begin position="1170"/>
        <end position="1201"/>
    </location>
</feature>
<feature type="compositionally biased region" description="Basic and acidic residues" evidence="1">
    <location>
        <begin position="1180"/>
        <end position="1192"/>
    </location>
</feature>
<sequence>MRTEHRSTVSAPALHSVEFITVDLLMLNAEVGTNSASGSSNTAQLMEAIPGKKLSECLEPFLHFHGIPTQCAEFLLEKSATPVPGNSDAKFLAGHKVFVRLKPGGTFSRRRGSHLANLLGGNSTNNGSCSNSMASSVHHNSEVIPNCVESSGRHSKQQTQESDPQHSSTLANLISRKPSFSNKKMMGKPRSLSTCPPTSSSSQIFPFCHSSCDTSMQCSSSINGSISSIPTEHPAYPPPNPPGSMRNHHPGMVGDPAMIPPNLISNSRKNSLNAPSDFCPPSLHGLFHHHTGSFDSEANDAAHQQYLGGCYIPGATAPTSAPLNEGAIPITQSFGTLPSQNGSEDYGTKRGPRGSSASNAGGTVTRRGIFAAKEKIGSVLDKIFVQVVSNRLCDLSVLEIESHWSDLVRCHKMLNKRASDQQEAIWEIVTTEKRYINLLQNMEDLTFSFAEVQKQGYLRDINSRRVFLNYSELLRCNLAFWNRAILPMLNAAREKSEPLNPRLMLSGFESIVEWSRCYIEFNMGHSDSHSYVQKKQKDNEMFAEFIRWAESHSMMHRQKLLDALSTPMQRLTRYSLLLKAVLKASSDAEEKVVIQTMIDNAEAATLRLNYELNNNDLRIQLSEIMKTIESYEAIDNEEFEKLFQMRSMPHLNLLNPMPFLGGAAKYRRMYTKGDLKMRESRQGAKMDVHCIIFTDMLLICKMASKRADRLRVIKPPMHISNLIFHPFSEGNGFYLICMNEFETASHLLMLFTTGVEETRRWLEMMAMAQDEYRCLQRSATGNGEFDGYSTLDSERHLHGCVRKDSMTAFRSVPPAPPPYTNSHMGHPYITNTMMNCGNSQQQQLPQGAIAHRKSHSMDSQVVAAASRPNSAQLRKYDAIVSAEQLDRYTNGDEAGVPAGCSSVATRSVESLLSNTEECHQRTCSETHAQDSSKPHRSQDEERRKTLDTIAKPSADSAIESLEGTEERDCYSIDQNMSQPDSNPQSAETVSTKPAASLIPVANGSAMNGGRRFEKRYHTVGEIDGIKSTNGTTGTSGCAGFPPSGGILKRFSWNVSSAMSGSSRKISSKFNELNGRRFSQSTAGSNDSFGSSTSGISSASQSSQTEAATTTSAASALSTATNNTLVENPARSSDCVESNETGEEVEISSSICLPSQACGIAGSAVHESVIPESPEPITPVTREDENGTQEEKGATTPPMSPTHHMSTVLLLGEEHSPDAQKRLSVDCATQNPTETNNNKININLKHSPAHMEISPKLDRGRLSLNPSRTPSPPSRPPPSSSSEEEISARISPKGVSQGQSAKKPSEFFKFILDDQLETSEI</sequence>
<protein>
    <submittedName>
        <fullName evidence="3">RhoGEF domain-containing protein</fullName>
    </submittedName>
</protein>
<dbReference type="InterPro" id="IPR000219">
    <property type="entry name" value="DH_dom"/>
</dbReference>
<dbReference type="GO" id="GO:0043542">
    <property type="term" value="P:endothelial cell migration"/>
    <property type="evidence" value="ECO:0007669"/>
    <property type="project" value="TreeGrafter"/>
</dbReference>
<organism evidence="3 4">
    <name type="scientific">Ditylenchus destructor</name>
    <dbReference type="NCBI Taxonomy" id="166010"/>
    <lineage>
        <taxon>Eukaryota</taxon>
        <taxon>Metazoa</taxon>
        <taxon>Ecdysozoa</taxon>
        <taxon>Nematoda</taxon>
        <taxon>Chromadorea</taxon>
        <taxon>Rhabditida</taxon>
        <taxon>Tylenchina</taxon>
        <taxon>Tylenchomorpha</taxon>
        <taxon>Sphaerularioidea</taxon>
        <taxon>Anguinidae</taxon>
        <taxon>Anguininae</taxon>
        <taxon>Ditylenchus</taxon>
    </lineage>
</organism>
<feature type="region of interest" description="Disordered" evidence="1">
    <location>
        <begin position="333"/>
        <end position="360"/>
    </location>
</feature>
<feature type="compositionally biased region" description="Polar residues" evidence="1">
    <location>
        <begin position="333"/>
        <end position="343"/>
    </location>
</feature>
<dbReference type="Gene3D" id="1.20.900.10">
    <property type="entry name" value="Dbl homology (DH) domain"/>
    <property type="match status" value="1"/>
</dbReference>
<comment type="caution">
    <text evidence="3">The sequence shown here is derived from an EMBL/GenBank/DDBJ whole genome shotgun (WGS) entry which is preliminary data.</text>
</comment>
<dbReference type="GO" id="GO:0005085">
    <property type="term" value="F:guanyl-nucleotide exchange factor activity"/>
    <property type="evidence" value="ECO:0007669"/>
    <property type="project" value="InterPro"/>
</dbReference>
<evidence type="ECO:0000259" key="2">
    <source>
        <dbReference type="PROSITE" id="PS50010"/>
    </source>
</evidence>
<dbReference type="SUPFAM" id="SSF48065">
    <property type="entry name" value="DBL homology domain (DH-domain)"/>
    <property type="match status" value="1"/>
</dbReference>
<feature type="compositionally biased region" description="Polar residues" evidence="1">
    <location>
        <begin position="157"/>
        <end position="182"/>
    </location>
</feature>
<feature type="region of interest" description="Disordered" evidence="1">
    <location>
        <begin position="972"/>
        <end position="991"/>
    </location>
</feature>
<feature type="compositionally biased region" description="Pro residues" evidence="1">
    <location>
        <begin position="1268"/>
        <end position="1278"/>
    </location>
</feature>
<dbReference type="Gene3D" id="2.30.29.30">
    <property type="entry name" value="Pleckstrin-homology domain (PH domain)/Phosphotyrosine-binding domain (PTB)"/>
    <property type="match status" value="1"/>
</dbReference>
<dbReference type="CDD" id="cd13244">
    <property type="entry name" value="PH_PLEKHG5_G6"/>
    <property type="match status" value="1"/>
</dbReference>
<dbReference type="EMBL" id="JAKKPZ010000018">
    <property type="protein sequence ID" value="KAI1712552.1"/>
    <property type="molecule type" value="Genomic_DNA"/>
</dbReference>
<name>A0AAD4R331_9BILA</name>
<dbReference type="PROSITE" id="PS50010">
    <property type="entry name" value="DH_2"/>
    <property type="match status" value="1"/>
</dbReference>
<dbReference type="Pfam" id="PF00621">
    <property type="entry name" value="RhoGEF"/>
    <property type="match status" value="1"/>
</dbReference>
<feature type="region of interest" description="Disordered" evidence="1">
    <location>
        <begin position="1076"/>
        <end position="1140"/>
    </location>
</feature>
<keyword evidence="4" id="KW-1185">Reference proteome</keyword>
<evidence type="ECO:0000313" key="3">
    <source>
        <dbReference type="EMBL" id="KAI1712552.1"/>
    </source>
</evidence>
<dbReference type="InterPro" id="IPR040181">
    <property type="entry name" value="PKHG5/7"/>
</dbReference>
<dbReference type="PANTHER" id="PTHR13217:SF11">
    <property type="entry name" value="PLECKSTRIN HOMOLOGY DOMAIN-CONTAINING FAMILY G MEMBER 5"/>
    <property type="match status" value="1"/>
</dbReference>
<dbReference type="GO" id="GO:0005886">
    <property type="term" value="C:plasma membrane"/>
    <property type="evidence" value="ECO:0007669"/>
    <property type="project" value="TreeGrafter"/>
</dbReference>
<feature type="region of interest" description="Disordered" evidence="1">
    <location>
        <begin position="1228"/>
        <end position="1306"/>
    </location>
</feature>
<feature type="region of interest" description="Disordered" evidence="1">
    <location>
        <begin position="149"/>
        <end position="197"/>
    </location>
</feature>
<dbReference type="GO" id="GO:0007266">
    <property type="term" value="P:Rho protein signal transduction"/>
    <property type="evidence" value="ECO:0007669"/>
    <property type="project" value="TreeGrafter"/>
</dbReference>
<dbReference type="InterPro" id="IPR001849">
    <property type="entry name" value="PH_domain"/>
</dbReference>
<dbReference type="GO" id="GO:0030139">
    <property type="term" value="C:endocytic vesicle"/>
    <property type="evidence" value="ECO:0007669"/>
    <property type="project" value="TreeGrafter"/>
</dbReference>
<feature type="domain" description="DH" evidence="2">
    <location>
        <begin position="420"/>
        <end position="611"/>
    </location>
</feature>
<dbReference type="SMART" id="SM00233">
    <property type="entry name" value="PH"/>
    <property type="match status" value="1"/>
</dbReference>
<accession>A0AAD4R331</accession>
<dbReference type="SUPFAM" id="SSF50729">
    <property type="entry name" value="PH domain-like"/>
    <property type="match status" value="1"/>
</dbReference>
<evidence type="ECO:0000256" key="1">
    <source>
        <dbReference type="SAM" id="MobiDB-lite"/>
    </source>
</evidence>
<feature type="compositionally biased region" description="Polar residues" evidence="1">
    <location>
        <begin position="1228"/>
        <end position="1240"/>
    </location>
</feature>
<dbReference type="Proteomes" id="UP001201812">
    <property type="component" value="Unassembled WGS sequence"/>
</dbReference>
<dbReference type="PANTHER" id="PTHR13217">
    <property type="entry name" value="PLECKSTRIN HOMOLOGY DOMAIN-CONTAINING FAMILY G MEMBER 7"/>
    <property type="match status" value="1"/>
</dbReference>
<feature type="compositionally biased region" description="Low complexity" evidence="1">
    <location>
        <begin position="1082"/>
        <end position="1123"/>
    </location>
</feature>